<protein>
    <submittedName>
        <fullName evidence="1">Uncharacterized protein</fullName>
    </submittedName>
</protein>
<organism evidence="1 2">
    <name type="scientific">Lipomyces kononenkoae</name>
    <name type="common">Yeast</name>
    <dbReference type="NCBI Taxonomy" id="34357"/>
    <lineage>
        <taxon>Eukaryota</taxon>
        <taxon>Fungi</taxon>
        <taxon>Dikarya</taxon>
        <taxon>Ascomycota</taxon>
        <taxon>Saccharomycotina</taxon>
        <taxon>Lipomycetes</taxon>
        <taxon>Lipomycetales</taxon>
        <taxon>Lipomycetaceae</taxon>
        <taxon>Lipomyces</taxon>
    </lineage>
</organism>
<dbReference type="Proteomes" id="UP001433508">
    <property type="component" value="Unassembled WGS sequence"/>
</dbReference>
<dbReference type="EMBL" id="MU971351">
    <property type="protein sequence ID" value="KAK9238879.1"/>
    <property type="molecule type" value="Genomic_DNA"/>
</dbReference>
<name>A0ACC3T4L3_LIPKO</name>
<comment type="caution">
    <text evidence="1">The sequence shown here is derived from an EMBL/GenBank/DDBJ whole genome shotgun (WGS) entry which is preliminary data.</text>
</comment>
<keyword evidence="2" id="KW-1185">Reference proteome</keyword>
<evidence type="ECO:0000313" key="1">
    <source>
        <dbReference type="EMBL" id="KAK9238879.1"/>
    </source>
</evidence>
<proteinExistence type="predicted"/>
<evidence type="ECO:0000313" key="2">
    <source>
        <dbReference type="Proteomes" id="UP001433508"/>
    </source>
</evidence>
<reference evidence="2" key="1">
    <citation type="journal article" date="2024" name="Front. Bioeng. Biotechnol.">
        <title>Genome-scale model development and genomic sequencing of the oleaginous clade Lipomyces.</title>
        <authorList>
            <person name="Czajka J.J."/>
            <person name="Han Y."/>
            <person name="Kim J."/>
            <person name="Mondo S.J."/>
            <person name="Hofstad B.A."/>
            <person name="Robles A."/>
            <person name="Haridas S."/>
            <person name="Riley R."/>
            <person name="LaButti K."/>
            <person name="Pangilinan J."/>
            <person name="Andreopoulos W."/>
            <person name="Lipzen A."/>
            <person name="Yan J."/>
            <person name="Wang M."/>
            <person name="Ng V."/>
            <person name="Grigoriev I.V."/>
            <person name="Spatafora J.W."/>
            <person name="Magnuson J.K."/>
            <person name="Baker S.E."/>
            <person name="Pomraning K.R."/>
        </authorList>
    </citation>
    <scope>NUCLEOTIDE SEQUENCE [LARGE SCALE GENOMIC DNA]</scope>
    <source>
        <strain evidence="2">CBS 7786</strain>
    </source>
</reference>
<sequence>MHVNKTLVLLQKKLAETNLVITDSTIFTVLALAMLSGALDDLEATKKHIHGLYQLIKLRGGMEALARKYALQIKGCRLDLRFALKTGSKPLFFADDRVSKHEPLRYPE</sequence>
<gene>
    <name evidence="1" type="ORF">V1525DRAFT_387078</name>
</gene>
<accession>A0ACC3T4L3</accession>